<gene>
    <name evidence="1" type="ORF">ABAZ39_21725</name>
</gene>
<accession>A0A060DKM3</accession>
<dbReference type="InterPro" id="IPR008514">
    <property type="entry name" value="T6SS_Hcp"/>
</dbReference>
<evidence type="ECO:0000313" key="2">
    <source>
        <dbReference type="Proteomes" id="UP000027186"/>
    </source>
</evidence>
<dbReference type="EMBL" id="CP007794">
    <property type="protein sequence ID" value="AIB14526.1"/>
    <property type="molecule type" value="Genomic_DNA"/>
</dbReference>
<dbReference type="AlphaFoldDB" id="A0A060DKM3"/>
<name>A0A060DKM3_9PROT</name>
<sequence length="185" mass="20884">MPRILLDYPGIKGESLIRNYKNLADCVSFDLSSGKREVGGFNYDDPIEDNSYFGSRKAQKQDKLGVDSLKLERHFDLASPKLMRAAFDPQKKDVTAKIYFFRTFAQLQGGEHFGQSDIFAEPYLTIILKNTQITEYVLSVDDDDSSNGTETISLAFDQLQMTYQHQIDGRKIGQIHGDITLASKS</sequence>
<evidence type="ECO:0000313" key="1">
    <source>
        <dbReference type="EMBL" id="AIB14526.1"/>
    </source>
</evidence>
<dbReference type="InterPro" id="IPR036624">
    <property type="entry name" value="Hcp1-lik_sf"/>
</dbReference>
<dbReference type="Proteomes" id="UP000027186">
    <property type="component" value="Plasmid AbAZ39_p1"/>
</dbReference>
<dbReference type="Gene3D" id="2.30.110.20">
    <property type="entry name" value="Hcp1-like"/>
    <property type="match status" value="1"/>
</dbReference>
<dbReference type="KEGG" id="abq:ABAZ39_21725"/>
<proteinExistence type="predicted"/>
<evidence type="ECO:0008006" key="3">
    <source>
        <dbReference type="Google" id="ProtNLM"/>
    </source>
</evidence>
<geneLocation type="plasmid" evidence="1 2">
    <name>AbAZ39_p1</name>
</geneLocation>
<dbReference type="Pfam" id="PF05638">
    <property type="entry name" value="T6SS_HCP"/>
    <property type="match status" value="1"/>
</dbReference>
<dbReference type="SUPFAM" id="SSF141452">
    <property type="entry name" value="Hcp1-like"/>
    <property type="match status" value="1"/>
</dbReference>
<organism evidence="1 2">
    <name type="scientific">Azospirillum argentinense</name>
    <dbReference type="NCBI Taxonomy" id="2970906"/>
    <lineage>
        <taxon>Bacteria</taxon>
        <taxon>Pseudomonadati</taxon>
        <taxon>Pseudomonadota</taxon>
        <taxon>Alphaproteobacteria</taxon>
        <taxon>Rhodospirillales</taxon>
        <taxon>Azospirillaceae</taxon>
        <taxon>Azospirillum</taxon>
    </lineage>
</organism>
<dbReference type="RefSeq" id="WP_040134744.1">
    <property type="nucleotide sequence ID" value="NZ_CP007794.1"/>
</dbReference>
<reference evidence="1 2" key="1">
    <citation type="journal article" date="2014" name="Genome Announc.">
        <title>Complete Genome Sequence of the Model Rhizosphere Strain Azospirillum brasilense Az39, Successfully Applied in Agriculture.</title>
        <authorList>
            <person name="Rivera D."/>
            <person name="Revale S."/>
            <person name="Molina R."/>
            <person name="Gualpa J."/>
            <person name="Puente M."/>
            <person name="Maroniche G."/>
            <person name="Paris G."/>
            <person name="Baker D."/>
            <person name="Clavijo B."/>
            <person name="McLay K."/>
            <person name="Spaepen S."/>
            <person name="Perticari A."/>
            <person name="Vazquez M."/>
            <person name="Wisniewski-Dye F."/>
            <person name="Watkins C."/>
            <person name="Martinez-Abarca F."/>
            <person name="Vanderleyden J."/>
            <person name="Cassan F."/>
        </authorList>
    </citation>
    <scope>NUCLEOTIDE SEQUENCE [LARGE SCALE GENOMIC DNA]</scope>
    <source>
        <strain evidence="1 2">Az39</strain>
        <plasmid evidence="1">AbAZ39_p1</plasmid>
    </source>
</reference>
<protein>
    <recommendedName>
        <fullName evidence="3">Type VI protein secretion system component Hcp</fullName>
    </recommendedName>
</protein>
<keyword evidence="1" id="KW-0614">Plasmid</keyword>